<name>A0A0D0GB30_9SPHI</name>
<evidence type="ECO:0000256" key="1">
    <source>
        <dbReference type="ARBA" id="ARBA00006484"/>
    </source>
</evidence>
<sequence>MKHTIKSSLKGKQVVLLGGSSGIGLATALAVAREGASIVIVSSSQRRINNALSILPKNSRGFAADLGDEKQIEELFKKTGKFDHLIFTAGDELKFRELSVLDIDEAKQSINLRFWGSIMAAKYGAPLIRKGGSITLTTGAIGKRPRTGTVVIAGMASAIDGLTRSLAFELAPIRVNAVCAGTVRTNLLANMPELEREVLFNKVGSKLLTGKIGDANDLAEAYLYLMRGSFTTGQVIVVDGGSLLV</sequence>
<proteinExistence type="inferred from homology"/>
<dbReference type="InterPro" id="IPR051122">
    <property type="entry name" value="SDR_DHRS6-like"/>
</dbReference>
<dbReference type="Proteomes" id="UP000032049">
    <property type="component" value="Unassembled WGS sequence"/>
</dbReference>
<organism evidence="4 5">
    <name type="scientific">Pedobacter lusitanus</name>
    <dbReference type="NCBI Taxonomy" id="1503925"/>
    <lineage>
        <taxon>Bacteria</taxon>
        <taxon>Pseudomonadati</taxon>
        <taxon>Bacteroidota</taxon>
        <taxon>Sphingobacteriia</taxon>
        <taxon>Sphingobacteriales</taxon>
        <taxon>Sphingobacteriaceae</taxon>
        <taxon>Pedobacter</taxon>
    </lineage>
</organism>
<dbReference type="InterPro" id="IPR036291">
    <property type="entry name" value="NAD(P)-bd_dom_sf"/>
</dbReference>
<dbReference type="AlphaFoldDB" id="A0A0D0GB30"/>
<protein>
    <submittedName>
        <fullName evidence="4">Short-chain dehydrogenase</fullName>
    </submittedName>
</protein>
<dbReference type="EMBL" id="JXRA01000186">
    <property type="protein sequence ID" value="KIO74477.1"/>
    <property type="molecule type" value="Genomic_DNA"/>
</dbReference>
<dbReference type="PANTHER" id="PTHR43477:SF1">
    <property type="entry name" value="DIHYDROANTICAPSIN 7-DEHYDROGENASE"/>
    <property type="match status" value="1"/>
</dbReference>
<dbReference type="GO" id="GO:0016491">
    <property type="term" value="F:oxidoreductase activity"/>
    <property type="evidence" value="ECO:0007669"/>
    <property type="project" value="UniProtKB-KW"/>
</dbReference>
<keyword evidence="3" id="KW-0560">Oxidoreductase</keyword>
<keyword evidence="5" id="KW-1185">Reference proteome</keyword>
<dbReference type="InterPro" id="IPR057571">
    <property type="entry name" value="SDR_PhqE-like"/>
</dbReference>
<evidence type="ECO:0000256" key="2">
    <source>
        <dbReference type="ARBA" id="ARBA00022857"/>
    </source>
</evidence>
<dbReference type="Gene3D" id="3.40.50.720">
    <property type="entry name" value="NAD(P)-binding Rossmann-like Domain"/>
    <property type="match status" value="1"/>
</dbReference>
<dbReference type="Pfam" id="PF23441">
    <property type="entry name" value="SDR"/>
    <property type="match status" value="1"/>
</dbReference>
<dbReference type="SUPFAM" id="SSF51735">
    <property type="entry name" value="NAD(P)-binding Rossmann-fold domains"/>
    <property type="match status" value="1"/>
</dbReference>
<evidence type="ECO:0000256" key="3">
    <source>
        <dbReference type="ARBA" id="ARBA00023002"/>
    </source>
</evidence>
<keyword evidence="2" id="KW-0521">NADP</keyword>
<evidence type="ECO:0000313" key="5">
    <source>
        <dbReference type="Proteomes" id="UP000032049"/>
    </source>
</evidence>
<gene>
    <name evidence="4" type="ORF">TH53_26255</name>
</gene>
<reference evidence="4 5" key="1">
    <citation type="submission" date="2015-01" db="EMBL/GenBank/DDBJ databases">
        <title>Draft genome sequence of Pedobacter sp. NL19 isolated from sludge of an effluent treatment pond in an abandoned uranium mine.</title>
        <authorList>
            <person name="Santos T."/>
            <person name="Caetano T."/>
            <person name="Covas C."/>
            <person name="Cruz A."/>
            <person name="Mendo S."/>
        </authorList>
    </citation>
    <scope>NUCLEOTIDE SEQUENCE [LARGE SCALE GENOMIC DNA]</scope>
    <source>
        <strain evidence="4 5">NL19</strain>
    </source>
</reference>
<dbReference type="PRINTS" id="PR00081">
    <property type="entry name" value="GDHRDH"/>
</dbReference>
<dbReference type="RefSeq" id="WP_041887359.1">
    <property type="nucleotide sequence ID" value="NZ_CP157278.1"/>
</dbReference>
<dbReference type="InterPro" id="IPR002347">
    <property type="entry name" value="SDR_fam"/>
</dbReference>
<comment type="similarity">
    <text evidence="1">Belongs to the short-chain dehydrogenases/reductases (SDR) family.</text>
</comment>
<comment type="caution">
    <text evidence="4">The sequence shown here is derived from an EMBL/GenBank/DDBJ whole genome shotgun (WGS) entry which is preliminary data.</text>
</comment>
<accession>A0A0D0GB30</accession>
<evidence type="ECO:0000313" key="4">
    <source>
        <dbReference type="EMBL" id="KIO74477.1"/>
    </source>
</evidence>
<dbReference type="PANTHER" id="PTHR43477">
    <property type="entry name" value="DIHYDROANTICAPSIN 7-DEHYDROGENASE"/>
    <property type="match status" value="1"/>
</dbReference>
<dbReference type="STRING" id="1503925.TH53_26255"/>